<evidence type="ECO:0000256" key="6">
    <source>
        <dbReference type="ARBA" id="ARBA00022750"/>
    </source>
</evidence>
<dbReference type="PRINTS" id="PR00792">
    <property type="entry name" value="PEPSIN"/>
</dbReference>
<keyword evidence="15" id="KW-1185">Reference proteome</keyword>
<feature type="domain" description="Peptidase A1" evidence="13">
    <location>
        <begin position="188"/>
        <end position="513"/>
    </location>
</feature>
<feature type="signal peptide" evidence="12">
    <location>
        <begin position="1"/>
        <end position="26"/>
    </location>
</feature>
<dbReference type="InterPro" id="IPR001969">
    <property type="entry name" value="Aspartic_peptidase_AS"/>
</dbReference>
<feature type="compositionally biased region" description="Low complexity" evidence="11">
    <location>
        <begin position="117"/>
        <end position="128"/>
    </location>
</feature>
<proteinExistence type="inferred from homology"/>
<gene>
    <name evidence="14" type="ORF">EC957_006713</name>
</gene>
<dbReference type="InterPro" id="IPR001461">
    <property type="entry name" value="Aspartic_peptidase_A1"/>
</dbReference>
<dbReference type="Pfam" id="PF00026">
    <property type="entry name" value="Asp"/>
    <property type="match status" value="1"/>
</dbReference>
<dbReference type="GO" id="GO:0004190">
    <property type="term" value="F:aspartic-type endopeptidase activity"/>
    <property type="evidence" value="ECO:0007669"/>
    <property type="project" value="UniProtKB-KW"/>
</dbReference>
<evidence type="ECO:0000256" key="8">
    <source>
        <dbReference type="PIRSR" id="PIRSR601461-1"/>
    </source>
</evidence>
<protein>
    <recommendedName>
        <fullName evidence="3">rhizopuspepsin</fullName>
        <ecNumber evidence="3">3.4.23.21</ecNumber>
    </recommendedName>
</protein>
<accession>A0A9P6EXW7</accession>
<dbReference type="EC" id="3.4.23.21" evidence="3"/>
<comment type="similarity">
    <text evidence="2 10">Belongs to the peptidase A1 family.</text>
</comment>
<evidence type="ECO:0000256" key="11">
    <source>
        <dbReference type="SAM" id="MobiDB-lite"/>
    </source>
</evidence>
<evidence type="ECO:0000256" key="1">
    <source>
        <dbReference type="ARBA" id="ARBA00001130"/>
    </source>
</evidence>
<feature type="disulfide bond" evidence="9">
    <location>
        <begin position="219"/>
        <end position="224"/>
    </location>
</feature>
<evidence type="ECO:0000256" key="4">
    <source>
        <dbReference type="ARBA" id="ARBA00022670"/>
    </source>
</evidence>
<evidence type="ECO:0000256" key="9">
    <source>
        <dbReference type="PIRSR" id="PIRSR601461-2"/>
    </source>
</evidence>
<dbReference type="InterPro" id="IPR021109">
    <property type="entry name" value="Peptidase_aspartic_dom_sf"/>
</dbReference>
<feature type="chain" id="PRO_5040309580" description="rhizopuspepsin" evidence="12">
    <location>
        <begin position="27"/>
        <end position="564"/>
    </location>
</feature>
<dbReference type="GO" id="GO:0006508">
    <property type="term" value="P:proteolysis"/>
    <property type="evidence" value="ECO:0007669"/>
    <property type="project" value="UniProtKB-KW"/>
</dbReference>
<dbReference type="FunFam" id="2.40.70.10:FF:000115">
    <property type="entry name" value="Lysosomal aspartic protease"/>
    <property type="match status" value="1"/>
</dbReference>
<evidence type="ECO:0000259" key="13">
    <source>
        <dbReference type="PROSITE" id="PS51767"/>
    </source>
</evidence>
<sequence length="564" mass="61183">MRSPLLLDCSRCCLLLILVIIPLATSESPKLHRISVKQYPGESPRRATQELRAHHESRLAFMSKLHQYNDIKQSLPPTALDEAAAEGTTPPEQPHLIVDDTPDSNFKRALSNSKPKGATAEGATVGAGEQDDHPTVMKISFMDKLDQELEKLKRIHDKHSQQTPKQEHPKRALVGVAPLRGNSLDTQWVAAMEIGSPPQEFSVVFDTGSSDLWIPSTSCQTLTCMTLRRFNPARSSTFHQDGRPWSINYADDSKVSGVLATDNIKVAGITINDQTFGMASVNSGSTAATGVDGIMGLGFNSNSEMGNVNTPITNMILQNQIDQPIVSVWLNKASDQDASLSNGGQFIFGGVDPSLYIGPITYVPVTSTKEWQISIDQIFIGRKELSLSSAASSAIVDTGSSYILFPDYLATAFHRAIPNSQYDSKLGWWIPCSLANSRSVGDLTFVLGGKKFSVPLSDIVILKSAFNNYCLSAIDSWQELAGHGGQSGILLGDLFVKNQYVVYDYQKEQIGFAEKVDMAPGGINLNAKSIAGPGRDALWASSRDFQVLAMALGGVLSFLFANVL</sequence>
<evidence type="ECO:0000313" key="15">
    <source>
        <dbReference type="Proteomes" id="UP000723463"/>
    </source>
</evidence>
<feature type="active site" evidence="8">
    <location>
        <position position="397"/>
    </location>
</feature>
<evidence type="ECO:0000256" key="2">
    <source>
        <dbReference type="ARBA" id="ARBA00007447"/>
    </source>
</evidence>
<keyword evidence="4 10" id="KW-0645">Protease</keyword>
<evidence type="ECO:0000256" key="10">
    <source>
        <dbReference type="RuleBase" id="RU000454"/>
    </source>
</evidence>
<dbReference type="PROSITE" id="PS00141">
    <property type="entry name" value="ASP_PROTEASE"/>
    <property type="match status" value="2"/>
</dbReference>
<keyword evidence="6 10" id="KW-0064">Aspartyl protease</keyword>
<evidence type="ECO:0000256" key="7">
    <source>
        <dbReference type="ARBA" id="ARBA00022801"/>
    </source>
</evidence>
<evidence type="ECO:0000313" key="14">
    <source>
        <dbReference type="EMBL" id="KAF9538480.1"/>
    </source>
</evidence>
<dbReference type="AlphaFoldDB" id="A0A9P6EXW7"/>
<dbReference type="Gene3D" id="2.40.70.10">
    <property type="entry name" value="Acid Proteases"/>
    <property type="match status" value="2"/>
</dbReference>
<dbReference type="InterPro" id="IPR034164">
    <property type="entry name" value="Pepsin-like_dom"/>
</dbReference>
<keyword evidence="9" id="KW-1015">Disulfide bond</keyword>
<dbReference type="Proteomes" id="UP000723463">
    <property type="component" value="Unassembled WGS sequence"/>
</dbReference>
<dbReference type="EMBL" id="JAAAXW010000303">
    <property type="protein sequence ID" value="KAF9538480.1"/>
    <property type="molecule type" value="Genomic_DNA"/>
</dbReference>
<dbReference type="InterPro" id="IPR033121">
    <property type="entry name" value="PEPTIDASE_A1"/>
</dbReference>
<feature type="region of interest" description="Disordered" evidence="11">
    <location>
        <begin position="79"/>
        <end position="131"/>
    </location>
</feature>
<keyword evidence="7 10" id="KW-0378">Hydrolase</keyword>
<dbReference type="PROSITE" id="PS51767">
    <property type="entry name" value="PEPTIDASE_A1"/>
    <property type="match status" value="1"/>
</dbReference>
<dbReference type="SUPFAM" id="SSF50630">
    <property type="entry name" value="Acid proteases"/>
    <property type="match status" value="1"/>
</dbReference>
<comment type="caution">
    <text evidence="14">The sequence shown here is derived from an EMBL/GenBank/DDBJ whole genome shotgun (WGS) entry which is preliminary data.</text>
</comment>
<feature type="active site" evidence="8">
    <location>
        <position position="206"/>
    </location>
</feature>
<comment type="catalytic activity">
    <reaction evidence="1">
        <text>Hydrolysis of proteins with broad specificity similar to that of pepsin A, preferring hydrophobic residues at P1 and P1'. Clots milk and activates trypsinogen. Does not cleave 4-Gln-|-His-5, but does cleave 10-His-|-Leu-11 and 12-Val-|-Glu-13 in B chain of insulin.</text>
        <dbReference type="EC" id="3.4.23.21"/>
    </reaction>
</comment>
<evidence type="ECO:0000256" key="12">
    <source>
        <dbReference type="SAM" id="SignalP"/>
    </source>
</evidence>
<evidence type="ECO:0000256" key="5">
    <source>
        <dbReference type="ARBA" id="ARBA00022729"/>
    </source>
</evidence>
<dbReference type="PANTHER" id="PTHR47966">
    <property type="entry name" value="BETA-SITE APP-CLEAVING ENZYME, ISOFORM A-RELATED"/>
    <property type="match status" value="1"/>
</dbReference>
<dbReference type="PANTHER" id="PTHR47966:SF51">
    <property type="entry name" value="BETA-SITE APP-CLEAVING ENZYME, ISOFORM A-RELATED"/>
    <property type="match status" value="1"/>
</dbReference>
<reference evidence="14" key="1">
    <citation type="journal article" date="2020" name="Fungal Divers.">
        <title>Resolving the Mortierellaceae phylogeny through synthesis of multi-gene phylogenetics and phylogenomics.</title>
        <authorList>
            <person name="Vandepol N."/>
            <person name="Liber J."/>
            <person name="Desiro A."/>
            <person name="Na H."/>
            <person name="Kennedy M."/>
            <person name="Barry K."/>
            <person name="Grigoriev I.V."/>
            <person name="Miller A.N."/>
            <person name="O'Donnell K."/>
            <person name="Stajich J.E."/>
            <person name="Bonito G."/>
        </authorList>
    </citation>
    <scope>NUCLEOTIDE SEQUENCE</scope>
    <source>
        <strain evidence="14">NRRL 2591</strain>
    </source>
</reference>
<keyword evidence="5 12" id="KW-0732">Signal</keyword>
<organism evidence="14 15">
    <name type="scientific">Mortierella hygrophila</name>
    <dbReference type="NCBI Taxonomy" id="979708"/>
    <lineage>
        <taxon>Eukaryota</taxon>
        <taxon>Fungi</taxon>
        <taxon>Fungi incertae sedis</taxon>
        <taxon>Mucoromycota</taxon>
        <taxon>Mortierellomycotina</taxon>
        <taxon>Mortierellomycetes</taxon>
        <taxon>Mortierellales</taxon>
        <taxon>Mortierellaceae</taxon>
        <taxon>Mortierella</taxon>
    </lineage>
</organism>
<evidence type="ECO:0000256" key="3">
    <source>
        <dbReference type="ARBA" id="ARBA00013205"/>
    </source>
</evidence>
<name>A0A9P6EXW7_9FUNG</name>
<dbReference type="CDD" id="cd05471">
    <property type="entry name" value="pepsin_like"/>
    <property type="match status" value="1"/>
</dbReference>